<dbReference type="eggNOG" id="COG5642">
    <property type="taxonomic scope" value="Bacteria"/>
</dbReference>
<dbReference type="AlphaFoldDB" id="A0A059L0F0"/>
<proteinExistence type="predicted"/>
<dbReference type="GO" id="GO:0003677">
    <property type="term" value="F:DNA binding"/>
    <property type="evidence" value="ECO:0007669"/>
    <property type="project" value="InterPro"/>
</dbReference>
<feature type="domain" description="Antitoxin Xre/MbcA/ParS-like toxin-binding" evidence="1">
    <location>
        <begin position="83"/>
        <end position="136"/>
    </location>
</feature>
<dbReference type="EMBL" id="AZQQ01000082">
    <property type="protein sequence ID" value="KDD67681.1"/>
    <property type="molecule type" value="Genomic_DNA"/>
</dbReference>
<dbReference type="RefSeq" id="WP_033058347.1">
    <property type="nucleotide sequence ID" value="NZ_AZQQ01000082.1"/>
</dbReference>
<evidence type="ECO:0000259" key="2">
    <source>
        <dbReference type="Pfam" id="PF20432"/>
    </source>
</evidence>
<reference evidence="3 4" key="1">
    <citation type="submission" date="2013-12" db="EMBL/GenBank/DDBJ databases">
        <authorList>
            <person name="Formusa P.A."/>
            <person name="Habash M."/>
            <person name="Lee H."/>
            <person name="Trevors J.T."/>
        </authorList>
    </citation>
    <scope>NUCLEOTIDE SEQUENCE [LARGE SCALE GENOMIC DNA]</scope>
    <source>
        <strain evidence="3 4">PD30</strain>
    </source>
</reference>
<evidence type="ECO:0000313" key="4">
    <source>
        <dbReference type="Proteomes" id="UP000026739"/>
    </source>
</evidence>
<dbReference type="Pfam" id="PF20432">
    <property type="entry name" value="Xre-like-HTH"/>
    <property type="match status" value="1"/>
</dbReference>
<dbReference type="InterPro" id="IPR046847">
    <property type="entry name" value="Xre-like_HTH"/>
</dbReference>
<comment type="caution">
    <text evidence="3">The sequence shown here is derived from an EMBL/GenBank/DDBJ whole genome shotgun (WGS) entry which is preliminary data.</text>
</comment>
<evidence type="ECO:0000313" key="3">
    <source>
        <dbReference type="EMBL" id="KDD67681.1"/>
    </source>
</evidence>
<dbReference type="Pfam" id="PF09722">
    <property type="entry name" value="Xre_MbcA_ParS_C"/>
    <property type="match status" value="1"/>
</dbReference>
<organism evidence="3 4">
    <name type="scientific">Pseudomonas mandelii PD30</name>
    <dbReference type="NCBI Taxonomy" id="1419583"/>
    <lineage>
        <taxon>Bacteria</taxon>
        <taxon>Pseudomonadati</taxon>
        <taxon>Pseudomonadota</taxon>
        <taxon>Gammaproteobacteria</taxon>
        <taxon>Pseudomonadales</taxon>
        <taxon>Pseudomonadaceae</taxon>
        <taxon>Pseudomonas</taxon>
    </lineage>
</organism>
<accession>A0A059L0F0</accession>
<dbReference type="Proteomes" id="UP000026739">
    <property type="component" value="Unassembled WGS sequence"/>
</dbReference>
<sequence>MATSSPVRTAPQELDTPEAGRVALKFFFNLMERWGCTAEEQRTLLGKVGNTTFYKYKHLPPNVRLPHDTLERISYLMGIHKALSIIFSNNRDRAYKWVSSPNTAAPFNGQSALSYMLAGRVVDIADVRRYLDGVRG</sequence>
<evidence type="ECO:0000259" key="1">
    <source>
        <dbReference type="Pfam" id="PF09722"/>
    </source>
</evidence>
<dbReference type="InterPro" id="IPR024467">
    <property type="entry name" value="Xre/MbcA/ParS-like_toxin-bd"/>
</dbReference>
<feature type="domain" description="Antitoxin Xre-like helix-turn-helix" evidence="2">
    <location>
        <begin position="13"/>
        <end position="78"/>
    </location>
</feature>
<protein>
    <submittedName>
        <fullName evidence="3">Uncharacterized protein</fullName>
    </submittedName>
</protein>
<name>A0A059L0F0_9PSED</name>
<gene>
    <name evidence="3" type="ORF">V466_17295</name>
</gene>